<dbReference type="EMBL" id="RJJG01000005">
    <property type="protein sequence ID" value="RNI08356.1"/>
    <property type="molecule type" value="Genomic_DNA"/>
</dbReference>
<dbReference type="GO" id="GO:0009398">
    <property type="term" value="P:FMN biosynthetic process"/>
    <property type="evidence" value="ECO:0007669"/>
    <property type="project" value="UniProtKB-UniRule"/>
</dbReference>
<dbReference type="InterPro" id="IPR039063">
    <property type="entry name" value="RibK_CTP-dep"/>
</dbReference>
<keyword evidence="22" id="KW-1185">Reference proteome</keyword>
<sequence>MHLIPALKELGLLGGLNHPVKLSSAEFAEYMATSSKTSARILKSLEDEGYIERRIVPGGQEVLLSAAGRQLLKKEYEDYRHIFTKIVEKNPIHLRGHIVSGLGEGHYYIGQEGYQRQFGDKLGFAPYPGTLNVHLDDLSLKFRDKLAESAVIPISGFTSGERTFGACHCFCVKVEGFEAAVVVPDRTHYPADLLEIISPVKLRDELDLKDGDEVEVTVDY</sequence>
<keyword evidence="6 17" id="KW-0285">Flavoprotein</keyword>
<dbReference type="InterPro" id="IPR023465">
    <property type="entry name" value="Riboflavin_kinase_dom_sf"/>
</dbReference>
<dbReference type="STRING" id="2177.BHR79_03515"/>
<feature type="domain" description="Riboflavin kinase" evidence="18">
    <location>
        <begin position="98"/>
        <end position="218"/>
    </location>
</feature>
<feature type="binding site" evidence="17">
    <location>
        <position position="130"/>
    </location>
    <ligand>
        <name>Mg(2+)</name>
        <dbReference type="ChEBI" id="CHEBI:18420"/>
    </ligand>
</feature>
<dbReference type="EMBL" id="FNMU01000001">
    <property type="protein sequence ID" value="SDW18183.1"/>
    <property type="molecule type" value="Genomic_DNA"/>
</dbReference>
<evidence type="ECO:0000256" key="13">
    <source>
        <dbReference type="ARBA" id="ARBA00029789"/>
    </source>
</evidence>
<dbReference type="OrthoDB" id="30955at2157"/>
<keyword evidence="10 17" id="KW-0547">Nucleotide-binding</keyword>
<dbReference type="GO" id="GO:0009231">
    <property type="term" value="P:riboflavin biosynthetic process"/>
    <property type="evidence" value="ECO:0007669"/>
    <property type="project" value="InterPro"/>
</dbReference>
<dbReference type="GO" id="GO:0000166">
    <property type="term" value="F:nucleotide binding"/>
    <property type="evidence" value="ECO:0007669"/>
    <property type="project" value="UniProtKB-UniRule"/>
</dbReference>
<comment type="pathway">
    <text evidence="2 17">Cofactor biosynthesis; FMN biosynthesis; FMN from riboflavin (CTP route): step 1/1.</text>
</comment>
<evidence type="ECO:0000256" key="16">
    <source>
        <dbReference type="ARBA" id="ARBA00047857"/>
    </source>
</evidence>
<comment type="catalytic activity">
    <reaction evidence="16 17">
        <text>riboflavin + CTP = CDP + FMN + H(+)</text>
        <dbReference type="Rhea" id="RHEA:25021"/>
        <dbReference type="ChEBI" id="CHEBI:15378"/>
        <dbReference type="ChEBI" id="CHEBI:37563"/>
        <dbReference type="ChEBI" id="CHEBI:57986"/>
        <dbReference type="ChEBI" id="CHEBI:58069"/>
        <dbReference type="ChEBI" id="CHEBI:58210"/>
        <dbReference type="EC" id="2.7.1.161"/>
    </reaction>
</comment>
<comment type="cofactor">
    <cofactor evidence="17">
        <name>Mg(2+)</name>
        <dbReference type="ChEBI" id="CHEBI:18420"/>
    </cofactor>
    <text evidence="17">Binds 1 Mg(2+) ion per subunit.</text>
</comment>
<dbReference type="RefSeq" id="WP_072561098.1">
    <property type="nucleotide sequence ID" value="NZ_CP017921.1"/>
</dbReference>
<dbReference type="GO" id="GO:0000287">
    <property type="term" value="F:magnesium ion binding"/>
    <property type="evidence" value="ECO:0007669"/>
    <property type="project" value="UniProtKB-UniRule"/>
</dbReference>
<evidence type="ECO:0000256" key="11">
    <source>
        <dbReference type="ARBA" id="ARBA00022777"/>
    </source>
</evidence>
<organism evidence="19 22">
    <name type="scientific">Methanohalophilus halophilus</name>
    <dbReference type="NCBI Taxonomy" id="2177"/>
    <lineage>
        <taxon>Archaea</taxon>
        <taxon>Methanobacteriati</taxon>
        <taxon>Methanobacteriota</taxon>
        <taxon>Stenosarchaea group</taxon>
        <taxon>Methanomicrobia</taxon>
        <taxon>Methanosarcinales</taxon>
        <taxon>Methanosarcinaceae</taxon>
        <taxon>Methanohalophilus</taxon>
    </lineage>
</organism>
<evidence type="ECO:0000256" key="8">
    <source>
        <dbReference type="ARBA" id="ARBA00022679"/>
    </source>
</evidence>
<dbReference type="EC" id="2.7.1.161" evidence="4 17"/>
<comment type="function">
    <text evidence="1 17">Catalyzes the CTP-dependent phosphorylation of riboflavin (vitamin B2) to form flavin mononucleotide (FMN).</text>
</comment>
<keyword evidence="7 17" id="KW-0288">FMN</keyword>
<dbReference type="PANTHER" id="PTHR40706:SF1">
    <property type="entry name" value="RIBOFLAVIN KINASE"/>
    <property type="match status" value="1"/>
</dbReference>
<reference evidence="21 23" key="2">
    <citation type="submission" date="2016-10" db="EMBL/GenBank/DDBJ databases">
        <authorList>
            <person name="de Groot N.N."/>
        </authorList>
    </citation>
    <scope>NUCLEOTIDE SEQUENCE [LARGE SCALE GENOMIC DNA]</scope>
    <source>
        <strain evidence="21 23">Z-7982</strain>
    </source>
</reference>
<dbReference type="InterPro" id="IPR023602">
    <property type="entry name" value="Riboflavin_kinase_CTP-dep"/>
</dbReference>
<dbReference type="Proteomes" id="UP000267921">
    <property type="component" value="Unassembled WGS sequence"/>
</dbReference>
<reference evidence="20 24" key="3">
    <citation type="submission" date="2018-10" db="EMBL/GenBank/DDBJ databases">
        <title>Cultivation of a novel Methanohalophilus strain from Kebrit Deep of the Red Sea and a genomic comparison of members of the genus Methanohalophilus.</title>
        <authorList>
            <person name="Guan Y."/>
            <person name="Ngugi D.K."/>
            <person name="Stingl U."/>
        </authorList>
    </citation>
    <scope>NUCLEOTIDE SEQUENCE [LARGE SCALE GENOMIC DNA]</scope>
    <source>
        <strain evidence="20 24">DSM 3094</strain>
    </source>
</reference>
<evidence type="ECO:0000256" key="6">
    <source>
        <dbReference type="ARBA" id="ARBA00022630"/>
    </source>
</evidence>
<evidence type="ECO:0000256" key="3">
    <source>
        <dbReference type="ARBA" id="ARBA00006428"/>
    </source>
</evidence>
<dbReference type="SUPFAM" id="SSF82114">
    <property type="entry name" value="Riboflavin kinase-like"/>
    <property type="match status" value="1"/>
</dbReference>
<keyword evidence="12 17" id="KW-0460">Magnesium</keyword>
<feature type="binding site" evidence="17">
    <location>
        <position position="132"/>
    </location>
    <ligand>
        <name>Mg(2+)</name>
        <dbReference type="ChEBI" id="CHEBI:18420"/>
    </ligand>
</feature>
<evidence type="ECO:0000256" key="12">
    <source>
        <dbReference type="ARBA" id="ARBA00022842"/>
    </source>
</evidence>
<dbReference type="InterPro" id="IPR036388">
    <property type="entry name" value="WH-like_DNA-bd_sf"/>
</dbReference>
<protein>
    <recommendedName>
        <fullName evidence="5 17">Riboflavin kinase</fullName>
        <shortName evidence="17">RFK</shortName>
        <ecNumber evidence="4 17">2.7.1.161</ecNumber>
    </recommendedName>
    <alternativeName>
        <fullName evidence="14 17">CTP-dependent riboflavin kinase</fullName>
    </alternativeName>
    <alternativeName>
        <fullName evidence="15 17">CTP:riboflavin 5'-phosphotransferase</fullName>
    </alternativeName>
    <alternativeName>
        <fullName evidence="13 17">Flavokinase</fullName>
    </alternativeName>
</protein>
<evidence type="ECO:0000313" key="24">
    <source>
        <dbReference type="Proteomes" id="UP000267921"/>
    </source>
</evidence>
<feature type="binding site" evidence="17">
    <location>
        <begin position="101"/>
        <end position="106"/>
    </location>
    <ligand>
        <name>CDP</name>
        <dbReference type="ChEBI" id="CHEBI:58069"/>
    </ligand>
</feature>
<dbReference type="AlphaFoldDB" id="A0A1L3Q1B3"/>
<evidence type="ECO:0000256" key="15">
    <source>
        <dbReference type="ARBA" id="ARBA00033116"/>
    </source>
</evidence>
<dbReference type="InterPro" id="IPR036390">
    <property type="entry name" value="WH_DNA-bd_sf"/>
</dbReference>
<evidence type="ECO:0000256" key="1">
    <source>
        <dbReference type="ARBA" id="ARBA00003072"/>
    </source>
</evidence>
<evidence type="ECO:0000256" key="14">
    <source>
        <dbReference type="ARBA" id="ARBA00030544"/>
    </source>
</evidence>
<dbReference type="Proteomes" id="UP000186879">
    <property type="component" value="Chromosome"/>
</dbReference>
<keyword evidence="9 17" id="KW-0479">Metal-binding</keyword>
<dbReference type="HAMAP" id="MF_01285">
    <property type="entry name" value="Riboflavin_kinase"/>
    <property type="match status" value="1"/>
</dbReference>
<evidence type="ECO:0000256" key="2">
    <source>
        <dbReference type="ARBA" id="ARBA00005219"/>
    </source>
</evidence>
<keyword evidence="8 17" id="KW-0808">Transferase</keyword>
<dbReference type="PANTHER" id="PTHR40706">
    <property type="entry name" value="RIBOFLAVIN KINASE"/>
    <property type="match status" value="1"/>
</dbReference>
<proteinExistence type="inferred from homology"/>
<evidence type="ECO:0000256" key="7">
    <source>
        <dbReference type="ARBA" id="ARBA00022643"/>
    </source>
</evidence>
<reference evidence="19 22" key="1">
    <citation type="submission" date="2016-10" db="EMBL/GenBank/DDBJ databases">
        <title>Methanohalophilus halophilus.</title>
        <authorList>
            <person name="L'haridon S."/>
        </authorList>
    </citation>
    <scope>NUCLEOTIDE SEQUENCE [LARGE SCALE GENOMIC DNA]</scope>
    <source>
        <strain evidence="19 22">Z-7982</strain>
    </source>
</reference>
<evidence type="ECO:0000256" key="9">
    <source>
        <dbReference type="ARBA" id="ARBA00022723"/>
    </source>
</evidence>
<evidence type="ECO:0000256" key="10">
    <source>
        <dbReference type="ARBA" id="ARBA00022741"/>
    </source>
</evidence>
<dbReference type="UniPathway" id="UPA00276">
    <property type="reaction ID" value="UER00929"/>
</dbReference>
<evidence type="ECO:0000313" key="20">
    <source>
        <dbReference type="EMBL" id="RNI08356.1"/>
    </source>
</evidence>
<feature type="binding site" evidence="17">
    <location>
        <begin position="200"/>
        <end position="203"/>
    </location>
    <ligand>
        <name>CDP</name>
        <dbReference type="ChEBI" id="CHEBI:58069"/>
    </ligand>
</feature>
<accession>A0A1L3Q1B3</accession>
<evidence type="ECO:0000313" key="21">
    <source>
        <dbReference type="EMBL" id="SDW18183.1"/>
    </source>
</evidence>
<dbReference type="NCBIfam" id="NF010762">
    <property type="entry name" value="PRK14165.1"/>
    <property type="match status" value="1"/>
</dbReference>
<dbReference type="SUPFAM" id="SSF46785">
    <property type="entry name" value="Winged helix' DNA-binding domain"/>
    <property type="match status" value="1"/>
</dbReference>
<comment type="similarity">
    <text evidence="3 17">Belongs to the archaeal riboflavin kinase family.</text>
</comment>
<dbReference type="KEGG" id="mhaz:BHR79_03515"/>
<name>A0A1L3Q1B3_9EURY</name>
<dbReference type="GO" id="GO:0008531">
    <property type="term" value="F:riboflavin kinase activity"/>
    <property type="evidence" value="ECO:0007669"/>
    <property type="project" value="InterPro"/>
</dbReference>
<dbReference type="Pfam" id="PF01982">
    <property type="entry name" value="CTP-dep_RFKase"/>
    <property type="match status" value="1"/>
</dbReference>
<dbReference type="GeneID" id="30582801"/>
<evidence type="ECO:0000259" key="18">
    <source>
        <dbReference type="Pfam" id="PF01982"/>
    </source>
</evidence>
<gene>
    <name evidence="17" type="primary">ribK</name>
    <name evidence="19" type="ORF">BHR79_03515</name>
    <name evidence="20" type="ORF">EFE40_07345</name>
    <name evidence="21" type="ORF">SAMN04515625_0537</name>
</gene>
<evidence type="ECO:0000313" key="19">
    <source>
        <dbReference type="EMBL" id="APH38645.1"/>
    </source>
</evidence>
<keyword evidence="11 17" id="KW-0418">Kinase</keyword>
<comment type="caution">
    <text evidence="17">Lacks conserved residue(s) required for the propagation of feature annotation.</text>
</comment>
<feature type="binding site" evidence="17">
    <location>
        <position position="187"/>
    </location>
    <ligand>
        <name>FMN</name>
        <dbReference type="ChEBI" id="CHEBI:58210"/>
    </ligand>
</feature>
<feature type="binding site" evidence="17">
    <location>
        <position position="195"/>
    </location>
    <ligand>
        <name>FMN</name>
        <dbReference type="ChEBI" id="CHEBI:58210"/>
    </ligand>
</feature>
<dbReference type="EMBL" id="CP017921">
    <property type="protein sequence ID" value="APH38645.1"/>
    <property type="molecule type" value="Genomic_DNA"/>
</dbReference>
<dbReference type="Gene3D" id="2.40.30.30">
    <property type="entry name" value="Riboflavin kinase-like"/>
    <property type="match status" value="1"/>
</dbReference>
<dbReference type="Proteomes" id="UP000198669">
    <property type="component" value="Unassembled WGS sequence"/>
</dbReference>
<dbReference type="InterPro" id="IPR023470">
    <property type="entry name" value="Riboflavin_kinase_archaeal"/>
</dbReference>
<evidence type="ECO:0000256" key="5">
    <source>
        <dbReference type="ARBA" id="ARBA00017394"/>
    </source>
</evidence>
<evidence type="ECO:0000256" key="4">
    <source>
        <dbReference type="ARBA" id="ARBA00011987"/>
    </source>
</evidence>
<evidence type="ECO:0000256" key="17">
    <source>
        <dbReference type="HAMAP-Rule" id="MF_01285"/>
    </source>
</evidence>
<evidence type="ECO:0000313" key="22">
    <source>
        <dbReference type="Proteomes" id="UP000186879"/>
    </source>
</evidence>
<evidence type="ECO:0000313" key="23">
    <source>
        <dbReference type="Proteomes" id="UP000198669"/>
    </source>
</evidence>
<dbReference type="Gene3D" id="1.10.10.10">
    <property type="entry name" value="Winged helix-like DNA-binding domain superfamily/Winged helix DNA-binding domain"/>
    <property type="match status" value="1"/>
</dbReference>